<feature type="chain" id="PRO_5008601188" evidence="2">
    <location>
        <begin position="20"/>
        <end position="1234"/>
    </location>
</feature>
<dbReference type="GO" id="GO:0051118">
    <property type="term" value="F:glucan endo-1,3-alpha-glucosidase activity"/>
    <property type="evidence" value="ECO:0007669"/>
    <property type="project" value="InterPro"/>
</dbReference>
<dbReference type="CDD" id="cd11577">
    <property type="entry name" value="GH71"/>
    <property type="match status" value="1"/>
</dbReference>
<comment type="caution">
    <text evidence="3">The sequence shown here is derived from an EMBL/GenBank/DDBJ whole genome shotgun (WGS) entry which is preliminary data.</text>
</comment>
<dbReference type="RefSeq" id="XP_018153208.1">
    <property type="nucleotide sequence ID" value="XM_018306367.1"/>
</dbReference>
<dbReference type="AlphaFoldDB" id="A0A1B7XY61"/>
<dbReference type="Gene3D" id="3.20.20.80">
    <property type="entry name" value="Glycosidases"/>
    <property type="match status" value="1"/>
</dbReference>
<dbReference type="VEuPathDB" id="FungiDB:CH63R_11393"/>
<feature type="signal peptide" evidence="2">
    <location>
        <begin position="1"/>
        <end position="19"/>
    </location>
</feature>
<name>A0A1B7XY61_COLHI</name>
<keyword evidence="4" id="KW-1185">Reference proteome</keyword>
<dbReference type="InterPro" id="IPR005197">
    <property type="entry name" value="Glyco_hydro_71"/>
</dbReference>
<dbReference type="Proteomes" id="UP000092177">
    <property type="component" value="Chromosome 8"/>
</dbReference>
<evidence type="ECO:0000313" key="3">
    <source>
        <dbReference type="EMBL" id="OBR04690.1"/>
    </source>
</evidence>
<reference evidence="4" key="1">
    <citation type="journal article" date="2017" name="BMC Genomics">
        <title>Gapless genome assembly of Colletotrichum higginsianum reveals chromosome structure and association of transposable elements with secondary metabolite gene clusters.</title>
        <authorList>
            <person name="Dallery J.-F."/>
            <person name="Lapalu N."/>
            <person name="Zampounis A."/>
            <person name="Pigne S."/>
            <person name="Luyten I."/>
            <person name="Amselem J."/>
            <person name="Wittenberg A.H.J."/>
            <person name="Zhou S."/>
            <person name="de Queiroz M.V."/>
            <person name="Robin G.P."/>
            <person name="Auger A."/>
            <person name="Hainaut M."/>
            <person name="Henrissat B."/>
            <person name="Kim K.-T."/>
            <person name="Lee Y.-H."/>
            <person name="Lespinet O."/>
            <person name="Schwartz D.C."/>
            <person name="Thon M.R."/>
            <person name="O'Connell R.J."/>
        </authorList>
    </citation>
    <scope>NUCLEOTIDE SEQUENCE [LARGE SCALE GENOMIC DNA]</scope>
    <source>
        <strain evidence="4">IMI 349063</strain>
    </source>
</reference>
<keyword evidence="1" id="KW-0175">Coiled coil</keyword>
<dbReference type="GeneID" id="28870474"/>
<evidence type="ECO:0000256" key="2">
    <source>
        <dbReference type="SAM" id="SignalP"/>
    </source>
</evidence>
<dbReference type="EMBL" id="LTAN01000008">
    <property type="protein sequence ID" value="OBR04690.1"/>
    <property type="molecule type" value="Genomic_DNA"/>
</dbReference>
<gene>
    <name evidence="3" type="ORF">CH63R_11393</name>
</gene>
<evidence type="ECO:0000313" key="4">
    <source>
        <dbReference type="Proteomes" id="UP000092177"/>
    </source>
</evidence>
<protein>
    <submittedName>
        <fullName evidence="3">Mutanase</fullName>
    </submittedName>
</protein>
<sequence>MRLILLLLTVSFWIENAFSRAVFAHFMVGNTENYSASDWIDDITLAQEAHIDAFALNMAKGEPMNEKAISSVFSHAETLGFTLFFSFDYAGRGPYSKAEVLGWINKYASSSAYFRHNGQPLVSTFEGPEQAEDWIEIKAQTGCFFVPDWSSLGAGPAIRAAGGVADGLFSWAGWPWGSQDMDTYVNTSYMDALGTKPYMMPVSPWFYTNLPGYSKNWLWRGDHLWYDRWVQVQIISWNDYGESHHISPIRDHALVAFDTGKAPYRYSLDHHGWRTFLPYSIDWYKNSKATITMEGVSFWYRPTPKAACNTGGTTGNTVEFQLYDIIEDSVFYTVLLTSAATVKVTIGGVEANGQWRDLADGEVGLWHGSSPFKGRTGDVKITVWRKDVLIAELTGPAIKNDCPNNGMTGFDAWAGGRLTSKASRPMNSPSLTDEVCIRGTGAEGFDVLCGATCFLGYCPKSACVCKALGAQRTLPKQVPGKHYPAEGLNSNYIGLCDYACLYGACFSSYCSKDQHPLIEPTVSPFRPPSCISGTGDGPWEALCSFTCRHGFCPIVRCKCNALGPLDLLNPTSQETKVASRIGEDHGLCAFSCARGFCPLSACSSGNDPQEQTDPVESLEIPHLDQDCMRFTDCVDLDNPQASSCGSGYRRQGHDRAGCPGKSARPICCKDSSVLPDSCTWRGSGGDCNGQCHEGEVTLFESNKGGSPGESGDGQCSRGKKVFCCNLKTFESLTSQCRWSPCGSGCDADELVVASAYALKEYCSNDFLNKKVGQKYCCKTEKPPLDNCHWVGQGDCEDNNCNNKEVALRTNPSGANSNECFWSRKKSLCCTPNDNIIESGTAYDFYSELCVEGDHREICEPDEYASNELEEEACPDDGKTELRRNSFDATYSFEGALSIEERALILEKRGRREVKVLWTLASGVDLTLSVIARSYPTISYLFRSRRGAQPSNRLFRMVTAGLTPDVVTEDRGSSQRSLAGYETEHNPDLQIARDFLRTAGTGILPNSQPTRNNARIDPEEIVRIWRSDSLHIEFPRSGNSRCLSTPNDYFMDQLGSSGNVLPLVATDKRLNAAKARIFGSLKVIADDRFARMTRDMFAGNMSATTALFGELRSIIGVFNYLNHEDLQPVLRRNRLALREATRFLSRTIPSFAPLADIYEQFEPLWYEDAAIRSRRQLEQRLNEIEERLDGLIAIGAAPTNAVTIRSYVLTLRRHLPEIRAPPPVSPQPREGLNAE</sequence>
<dbReference type="OrthoDB" id="1046782at2759"/>
<proteinExistence type="predicted"/>
<organism evidence="3 4">
    <name type="scientific">Colletotrichum higginsianum (strain IMI 349063)</name>
    <name type="common">Crucifer anthracnose fungus</name>
    <dbReference type="NCBI Taxonomy" id="759273"/>
    <lineage>
        <taxon>Eukaryota</taxon>
        <taxon>Fungi</taxon>
        <taxon>Dikarya</taxon>
        <taxon>Ascomycota</taxon>
        <taxon>Pezizomycotina</taxon>
        <taxon>Sordariomycetes</taxon>
        <taxon>Hypocreomycetidae</taxon>
        <taxon>Glomerellales</taxon>
        <taxon>Glomerellaceae</taxon>
        <taxon>Colletotrichum</taxon>
        <taxon>Colletotrichum destructivum species complex</taxon>
    </lineage>
</organism>
<dbReference type="Pfam" id="PF03659">
    <property type="entry name" value="Glyco_hydro_71"/>
    <property type="match status" value="1"/>
</dbReference>
<dbReference type="KEGG" id="chig:CH63R_11393"/>
<feature type="coiled-coil region" evidence="1">
    <location>
        <begin position="1166"/>
        <end position="1193"/>
    </location>
</feature>
<keyword evidence="2" id="KW-0732">Signal</keyword>
<accession>A0A1B7XY61</accession>
<evidence type="ECO:0000256" key="1">
    <source>
        <dbReference type="SAM" id="Coils"/>
    </source>
</evidence>